<dbReference type="OrthoDB" id="9804774at2"/>
<organism evidence="4 5">
    <name type="scientific">Tardibacter chloracetimidivorans</name>
    <dbReference type="NCBI Taxonomy" id="1921510"/>
    <lineage>
        <taxon>Bacteria</taxon>
        <taxon>Pseudomonadati</taxon>
        <taxon>Pseudomonadota</taxon>
        <taxon>Alphaproteobacteria</taxon>
        <taxon>Sphingomonadales</taxon>
        <taxon>Sphingomonadaceae</taxon>
        <taxon>Tardibacter</taxon>
    </lineage>
</organism>
<evidence type="ECO:0000256" key="3">
    <source>
        <dbReference type="RuleBase" id="RU000363"/>
    </source>
</evidence>
<evidence type="ECO:0008006" key="6">
    <source>
        <dbReference type="Google" id="ProtNLM"/>
    </source>
</evidence>
<keyword evidence="5" id="KW-1185">Reference proteome</keyword>
<evidence type="ECO:0000256" key="1">
    <source>
        <dbReference type="ARBA" id="ARBA00006484"/>
    </source>
</evidence>
<proteinExistence type="inferred from homology"/>
<protein>
    <recommendedName>
        <fullName evidence="6">Short-chain dehydrogenase</fullName>
    </recommendedName>
</protein>
<dbReference type="KEGG" id="sphj:BSL82_10420"/>
<sequence length="304" mass="32624">MGDNLRFGGRVAVITGAGNGLGRCHSSLLALRGAKVVVNDCGSSLAGEGQSSQPADNVVAEIERAGGTAIANYDTVHTREGARSIVQTAVEHFGRIDILVWNAGILIPSPLEDISDPDWRWMLGVHLDGSMFMARAAWPYFKGRGYGRLIFTSSSGAMYGQGDLAAYGAAKGGIFGFMRSLAREVGEDDLRVNAILPGAATRMVLEESSIFWDENPGLGNPAHVSALVAYLAHEQCQDNGRIYTAGAGFFARTEIMEARGIRFDHRRPVTPEQVADAWPQINDLSNVETFSDAIAHGTRIFNPA</sequence>
<dbReference type="PRINTS" id="PR00080">
    <property type="entry name" value="SDRFAMILY"/>
</dbReference>
<dbReference type="InterPro" id="IPR002347">
    <property type="entry name" value="SDR_fam"/>
</dbReference>
<dbReference type="InterPro" id="IPR020904">
    <property type="entry name" value="Sc_DH/Rdtase_CS"/>
</dbReference>
<keyword evidence="2" id="KW-0560">Oxidoreductase</keyword>
<accession>A0A1L3ZVL8</accession>
<evidence type="ECO:0000313" key="5">
    <source>
        <dbReference type="Proteomes" id="UP000182063"/>
    </source>
</evidence>
<dbReference type="GO" id="GO:0016491">
    <property type="term" value="F:oxidoreductase activity"/>
    <property type="evidence" value="ECO:0007669"/>
    <property type="project" value="UniProtKB-KW"/>
</dbReference>
<dbReference type="InterPro" id="IPR036291">
    <property type="entry name" value="NAD(P)-bd_dom_sf"/>
</dbReference>
<dbReference type="AlphaFoldDB" id="A0A1L3ZVL8"/>
<dbReference type="Gene3D" id="3.40.50.720">
    <property type="entry name" value="NAD(P)-binding Rossmann-like Domain"/>
    <property type="match status" value="2"/>
</dbReference>
<dbReference type="PANTHER" id="PTHR45024">
    <property type="entry name" value="DEHYDROGENASES, SHORT CHAIN"/>
    <property type="match status" value="1"/>
</dbReference>
<evidence type="ECO:0000256" key="2">
    <source>
        <dbReference type="ARBA" id="ARBA00023002"/>
    </source>
</evidence>
<dbReference type="Proteomes" id="UP000182063">
    <property type="component" value="Chromosome"/>
</dbReference>
<evidence type="ECO:0000313" key="4">
    <source>
        <dbReference type="EMBL" id="API59681.1"/>
    </source>
</evidence>
<dbReference type="EMBL" id="CP018221">
    <property type="protein sequence ID" value="API59681.1"/>
    <property type="molecule type" value="Genomic_DNA"/>
</dbReference>
<gene>
    <name evidence="4" type="ORF">BSL82_10420</name>
</gene>
<dbReference type="SUPFAM" id="SSF51735">
    <property type="entry name" value="NAD(P)-binding Rossmann-fold domains"/>
    <property type="match status" value="1"/>
</dbReference>
<dbReference type="PRINTS" id="PR00081">
    <property type="entry name" value="GDHRDH"/>
</dbReference>
<dbReference type="Pfam" id="PF00106">
    <property type="entry name" value="adh_short"/>
    <property type="match status" value="1"/>
</dbReference>
<dbReference type="RefSeq" id="WP_072597438.1">
    <property type="nucleotide sequence ID" value="NZ_CP018221.1"/>
</dbReference>
<reference evidence="5" key="1">
    <citation type="submission" date="2016-11" db="EMBL/GenBank/DDBJ databases">
        <title>Complete Genome Sequence of alachlor-degrading Sphingomonas sp. strain JJ-A5.</title>
        <authorList>
            <person name="Lee H."/>
            <person name="Ka J.-O."/>
        </authorList>
    </citation>
    <scope>NUCLEOTIDE SEQUENCE [LARGE SCALE GENOMIC DNA]</scope>
    <source>
        <strain evidence="5">JJ-A5</strain>
    </source>
</reference>
<dbReference type="STRING" id="1921510.BSL82_10420"/>
<dbReference type="PROSITE" id="PS00061">
    <property type="entry name" value="ADH_SHORT"/>
    <property type="match status" value="1"/>
</dbReference>
<name>A0A1L3ZVL8_9SPHN</name>
<comment type="similarity">
    <text evidence="1 3">Belongs to the short-chain dehydrogenases/reductases (SDR) family.</text>
</comment>
<dbReference type="InterPro" id="IPR051687">
    <property type="entry name" value="Peroxisomal_Beta-Oxidation"/>
</dbReference>
<dbReference type="PANTHER" id="PTHR45024:SF2">
    <property type="entry name" value="SCP2 DOMAIN-CONTAINING PROTEIN"/>
    <property type="match status" value="1"/>
</dbReference>